<proteinExistence type="predicted"/>
<sequence>MTPTPKFSVVVPLFRTEKYLGDLLDCFDSQVPDDYALEFIFVDDGSDDASGAMAKSWLDRSAHAGQVIRQDNGGVSRARNTGITAATGDWITFPDSDDLLSDNYFAQAAKTVRGAAGSEAVLLSANVWYYDEATGNRRDQHHLRHKFRDNSATVDLGLRPTFIQTQAASAFFRLDIIREHEVSFVDGLRVAEDAVFSATYLLHAPNSVVAPLKKSIYYYRQRSDATSAANTYKTNPDFYFGRFDRGYLPLLELAQSQGGVPRWLEYLVLYDLGWYLPREMERERKAIHLTDDEKTRAVRLLQDVLHRISEPAVVNYRLTRISGEVRALMLTLGGRPLPDNGMVRVSRNLPGAFEICYLYQGDLPTESVESTGRAVTPVATKTRKLDYLGQDLLHERILRLPALPDISIVLDGKPRPLQYGPYYLGVFEASSAHSQMTAPTKPNLVPMWRQVAIRGAAEVVCYTKAPIRSAPTVVKKGAALRNKRYNAAIQNLARTPRVGGKYTDAWLIMDRVASGHDNGEYLYNYLRAERPKINAWFVIKKDTPEWERLTNLGFRLIAYRSLEHKIALQKASVVASSQLDVEIVTPIPNTLYPRKRRPWRFVYLQHGVLQHELSHWFNSKDIDLLTTASVDEQESIVADDTSYKLTSDSVVLTGFPRHDDIVKKAEGHPYDERSVVLIAPTWRHSLFLPKSSFAARRKLRAPFLQTDYGRNWMGLLRHPELKRLVDEEHAQIIYLPHPNFRGNTADVSYPDYVTVIDGAPDIHELMASARVTVTDYSSIFFDAALAKSRVVYFQFDQDAFLNGSHTYLPGYWDYDEHGFGPVATELSDAARLTTEAYDDKASQWPAIYQDRITRTLPLADGKSAERITQLIENKFRR</sequence>
<evidence type="ECO:0000313" key="3">
    <source>
        <dbReference type="Proteomes" id="UP001596298"/>
    </source>
</evidence>
<evidence type="ECO:0000313" key="2">
    <source>
        <dbReference type="EMBL" id="MFC6705557.1"/>
    </source>
</evidence>
<dbReference type="Gene3D" id="3.90.550.10">
    <property type="entry name" value="Spore Coat Polysaccharide Biosynthesis Protein SpsA, Chain A"/>
    <property type="match status" value="1"/>
</dbReference>
<dbReference type="SUPFAM" id="SSF53448">
    <property type="entry name" value="Nucleotide-diphospho-sugar transferases"/>
    <property type="match status" value="1"/>
</dbReference>
<dbReference type="SUPFAM" id="SSF53756">
    <property type="entry name" value="UDP-Glycosyltransferase/glycogen phosphorylase"/>
    <property type="match status" value="1"/>
</dbReference>
<feature type="domain" description="Glycosyltransferase 2-like" evidence="1">
    <location>
        <begin position="8"/>
        <end position="160"/>
    </location>
</feature>
<dbReference type="CDD" id="cd00761">
    <property type="entry name" value="Glyco_tranf_GTA_type"/>
    <property type="match status" value="1"/>
</dbReference>
<gene>
    <name evidence="2" type="ORF">ACFQDH_09825</name>
</gene>
<dbReference type="EMBL" id="JBHSWH010000001">
    <property type="protein sequence ID" value="MFC6705557.1"/>
    <property type="molecule type" value="Genomic_DNA"/>
</dbReference>
<dbReference type="Pfam" id="PF04464">
    <property type="entry name" value="Glyphos_transf"/>
    <property type="match status" value="1"/>
</dbReference>
<comment type="caution">
    <text evidence="2">The sequence shown here is derived from an EMBL/GenBank/DDBJ whole genome shotgun (WGS) entry which is preliminary data.</text>
</comment>
<dbReference type="RefSeq" id="WP_382400797.1">
    <property type="nucleotide sequence ID" value="NZ_JBHSWH010000001.1"/>
</dbReference>
<dbReference type="Gene3D" id="3.40.50.12580">
    <property type="match status" value="1"/>
</dbReference>
<dbReference type="InterPro" id="IPR001173">
    <property type="entry name" value="Glyco_trans_2-like"/>
</dbReference>
<dbReference type="PANTHER" id="PTHR22916">
    <property type="entry name" value="GLYCOSYLTRANSFERASE"/>
    <property type="match status" value="1"/>
</dbReference>
<name>A0ABW2AFL8_9MICO</name>
<keyword evidence="3" id="KW-1185">Reference proteome</keyword>
<dbReference type="InterPro" id="IPR029044">
    <property type="entry name" value="Nucleotide-diphossugar_trans"/>
</dbReference>
<dbReference type="Proteomes" id="UP001596298">
    <property type="component" value="Unassembled WGS sequence"/>
</dbReference>
<dbReference type="Pfam" id="PF00535">
    <property type="entry name" value="Glycos_transf_2"/>
    <property type="match status" value="1"/>
</dbReference>
<protein>
    <submittedName>
        <fullName evidence="2">CDP-glycerol glycerophosphotransferase family protein</fullName>
    </submittedName>
</protein>
<dbReference type="InterPro" id="IPR043148">
    <property type="entry name" value="TagF_C"/>
</dbReference>
<organism evidence="2 3">
    <name type="scientific">Flexivirga alba</name>
    <dbReference type="NCBI Taxonomy" id="702742"/>
    <lineage>
        <taxon>Bacteria</taxon>
        <taxon>Bacillati</taxon>
        <taxon>Actinomycetota</taxon>
        <taxon>Actinomycetes</taxon>
        <taxon>Micrococcales</taxon>
        <taxon>Dermacoccaceae</taxon>
        <taxon>Flexivirga</taxon>
    </lineage>
</organism>
<dbReference type="PANTHER" id="PTHR22916:SF3">
    <property type="entry name" value="UDP-GLCNAC:BETAGAL BETA-1,3-N-ACETYLGLUCOSAMINYLTRANSFERASE-LIKE PROTEIN 1"/>
    <property type="match status" value="1"/>
</dbReference>
<accession>A0ABW2AFL8</accession>
<dbReference type="InterPro" id="IPR007554">
    <property type="entry name" value="Glycerophosphate_synth"/>
</dbReference>
<evidence type="ECO:0000259" key="1">
    <source>
        <dbReference type="Pfam" id="PF00535"/>
    </source>
</evidence>
<reference evidence="3" key="1">
    <citation type="journal article" date="2019" name="Int. J. Syst. Evol. Microbiol.">
        <title>The Global Catalogue of Microorganisms (GCM) 10K type strain sequencing project: providing services to taxonomists for standard genome sequencing and annotation.</title>
        <authorList>
            <consortium name="The Broad Institute Genomics Platform"/>
            <consortium name="The Broad Institute Genome Sequencing Center for Infectious Disease"/>
            <person name="Wu L."/>
            <person name="Ma J."/>
        </authorList>
    </citation>
    <scope>NUCLEOTIDE SEQUENCE [LARGE SCALE GENOMIC DNA]</scope>
    <source>
        <strain evidence="3">CCUG 58127</strain>
    </source>
</reference>